<evidence type="ECO:0000256" key="2">
    <source>
        <dbReference type="ARBA" id="ARBA00022722"/>
    </source>
</evidence>
<name>A0A1W4WIV1_AGRPL</name>
<evidence type="ECO:0000256" key="8">
    <source>
        <dbReference type="ARBA" id="ARBA00037949"/>
    </source>
</evidence>
<dbReference type="InterPro" id="IPR051132">
    <property type="entry name" value="3-5_Exonuclease_domain"/>
</dbReference>
<dbReference type="GO" id="GO:0005634">
    <property type="term" value="C:nucleus"/>
    <property type="evidence" value="ECO:0007669"/>
    <property type="project" value="UniProtKB-SubCell"/>
</dbReference>
<sequence>MATKRLRAKAEAELKKKLLEETKQKEKPTIFFNGKVEYCITFIDCAAVCDKLLEEANSKPDLFPIGFDLEWRFTFQAGSEKTALIQLCVDFEKVYLLHVINFKTLPKSLNCLLSCKNVRLVGVNIKNDIRKLARDFPGLDVESFINNCIDSGVQANNILPVTQRWSMERLVDYLFEMRLNKNKKIRCSKWNIVPLNKEQKAYAATDAFVSLKLYTHLKTLEKENLLQQANIQ</sequence>
<dbReference type="GO" id="GO:0008408">
    <property type="term" value="F:3'-5' exonuclease activity"/>
    <property type="evidence" value="ECO:0007669"/>
    <property type="project" value="InterPro"/>
</dbReference>
<dbReference type="CDD" id="cd06141">
    <property type="entry name" value="WRN_exo"/>
    <property type="match status" value="1"/>
</dbReference>
<proteinExistence type="inferred from homology"/>
<evidence type="ECO:0000256" key="1">
    <source>
        <dbReference type="ARBA" id="ARBA00004123"/>
    </source>
</evidence>
<dbReference type="AlphaFoldDB" id="A0A1W4WIV1"/>
<keyword evidence="5" id="KW-0269">Exonuclease</keyword>
<evidence type="ECO:0000256" key="11">
    <source>
        <dbReference type="ARBA" id="ARBA00045901"/>
    </source>
</evidence>
<dbReference type="InterPro" id="IPR036397">
    <property type="entry name" value="RNaseH_sf"/>
</dbReference>
<keyword evidence="13" id="KW-1185">Reference proteome</keyword>
<dbReference type="FunCoup" id="A0A1W4WIV1">
    <property type="interactions" value="305"/>
</dbReference>
<comment type="function">
    <text evidence="11">Has exonuclease activity on both single-stranded and duplex templates bearing overhangs, but not blunt ended duplex DNA, and cleaves in a 3'-5' direction. Essential for the formation of DNA replication focal centers. Has an important role in maintaining genome stability.</text>
</comment>
<comment type="similarity">
    <text evidence="8">Belongs to the WRNexo family.</text>
</comment>
<dbReference type="InParanoid" id="A0A1W4WIV1"/>
<evidence type="ECO:0000256" key="5">
    <source>
        <dbReference type="ARBA" id="ARBA00022839"/>
    </source>
</evidence>
<dbReference type="Gene3D" id="3.30.420.10">
    <property type="entry name" value="Ribonuclease H-like superfamily/Ribonuclease H"/>
    <property type="match status" value="1"/>
</dbReference>
<dbReference type="RefSeq" id="XP_018320038.2">
    <property type="nucleotide sequence ID" value="XM_018464536.2"/>
</dbReference>
<dbReference type="PANTHER" id="PTHR13620">
    <property type="entry name" value="3-5 EXONUCLEASE"/>
    <property type="match status" value="1"/>
</dbReference>
<evidence type="ECO:0000256" key="7">
    <source>
        <dbReference type="ARBA" id="ARBA00023242"/>
    </source>
</evidence>
<keyword evidence="2" id="KW-0540">Nuclease</keyword>
<evidence type="ECO:0000259" key="12">
    <source>
        <dbReference type="SMART" id="SM00474"/>
    </source>
</evidence>
<gene>
    <name evidence="14" type="primary">LOC108733391</name>
</gene>
<keyword evidence="3" id="KW-0479">Metal-binding</keyword>
<dbReference type="GO" id="GO:0046872">
    <property type="term" value="F:metal ion binding"/>
    <property type="evidence" value="ECO:0007669"/>
    <property type="project" value="UniProtKB-KW"/>
</dbReference>
<evidence type="ECO:0000313" key="13">
    <source>
        <dbReference type="Proteomes" id="UP000192223"/>
    </source>
</evidence>
<dbReference type="GO" id="GO:0003676">
    <property type="term" value="F:nucleic acid binding"/>
    <property type="evidence" value="ECO:0007669"/>
    <property type="project" value="InterPro"/>
</dbReference>
<dbReference type="OrthoDB" id="10261556at2759"/>
<dbReference type="InterPro" id="IPR002562">
    <property type="entry name" value="3'-5'_exonuclease_dom"/>
</dbReference>
<dbReference type="InterPro" id="IPR012337">
    <property type="entry name" value="RNaseH-like_sf"/>
</dbReference>
<organism evidence="13 14">
    <name type="scientific">Agrilus planipennis</name>
    <name type="common">Emerald ash borer</name>
    <name type="synonym">Agrilus marcopoli</name>
    <dbReference type="NCBI Taxonomy" id="224129"/>
    <lineage>
        <taxon>Eukaryota</taxon>
        <taxon>Metazoa</taxon>
        <taxon>Ecdysozoa</taxon>
        <taxon>Arthropoda</taxon>
        <taxon>Hexapoda</taxon>
        <taxon>Insecta</taxon>
        <taxon>Pterygota</taxon>
        <taxon>Neoptera</taxon>
        <taxon>Endopterygota</taxon>
        <taxon>Coleoptera</taxon>
        <taxon>Polyphaga</taxon>
        <taxon>Elateriformia</taxon>
        <taxon>Buprestoidea</taxon>
        <taxon>Buprestidae</taxon>
        <taxon>Agrilinae</taxon>
        <taxon>Agrilus</taxon>
    </lineage>
</organism>
<evidence type="ECO:0000256" key="4">
    <source>
        <dbReference type="ARBA" id="ARBA00022801"/>
    </source>
</evidence>
<dbReference type="Pfam" id="PF01612">
    <property type="entry name" value="DNA_pol_A_exo1"/>
    <property type="match status" value="1"/>
</dbReference>
<dbReference type="PANTHER" id="PTHR13620:SF109">
    <property type="entry name" value="3'-5' EXONUCLEASE"/>
    <property type="match status" value="1"/>
</dbReference>
<comment type="subcellular location">
    <subcellularLocation>
        <location evidence="1">Nucleus</location>
    </subcellularLocation>
</comment>
<dbReference type="KEGG" id="apln:108733391"/>
<dbReference type="STRING" id="224129.A0A1W4WIV1"/>
<dbReference type="GeneID" id="108733391"/>
<keyword evidence="7" id="KW-0539">Nucleus</keyword>
<feature type="domain" description="3'-5' exonuclease" evidence="12">
    <location>
        <begin position="36"/>
        <end position="222"/>
    </location>
</feature>
<evidence type="ECO:0000256" key="3">
    <source>
        <dbReference type="ARBA" id="ARBA00022723"/>
    </source>
</evidence>
<reference evidence="14" key="1">
    <citation type="submission" date="2025-08" db="UniProtKB">
        <authorList>
            <consortium name="RefSeq"/>
        </authorList>
    </citation>
    <scope>IDENTIFICATION</scope>
    <source>
        <tissue evidence="14">Entire body</tissue>
    </source>
</reference>
<protein>
    <recommendedName>
        <fullName evidence="9">3'-5' exonuclease</fullName>
    </recommendedName>
    <alternativeName>
        <fullName evidence="10">Werner Syndrome-like exonuclease</fullName>
    </alternativeName>
</protein>
<dbReference type="SUPFAM" id="SSF53098">
    <property type="entry name" value="Ribonuclease H-like"/>
    <property type="match status" value="1"/>
</dbReference>
<evidence type="ECO:0000256" key="10">
    <source>
        <dbReference type="ARBA" id="ARBA00042761"/>
    </source>
</evidence>
<keyword evidence="4" id="KW-0378">Hydrolase</keyword>
<evidence type="ECO:0000256" key="6">
    <source>
        <dbReference type="ARBA" id="ARBA00022842"/>
    </source>
</evidence>
<evidence type="ECO:0000313" key="14">
    <source>
        <dbReference type="RefSeq" id="XP_018320038.2"/>
    </source>
</evidence>
<evidence type="ECO:0000256" key="9">
    <source>
        <dbReference type="ARBA" id="ARBA00040531"/>
    </source>
</evidence>
<dbReference type="Proteomes" id="UP000192223">
    <property type="component" value="Unplaced"/>
</dbReference>
<keyword evidence="6" id="KW-0460">Magnesium</keyword>
<accession>A0A1W4WIV1</accession>
<dbReference type="GO" id="GO:0006139">
    <property type="term" value="P:nucleobase-containing compound metabolic process"/>
    <property type="evidence" value="ECO:0007669"/>
    <property type="project" value="InterPro"/>
</dbReference>
<dbReference type="SMART" id="SM00474">
    <property type="entry name" value="35EXOc"/>
    <property type="match status" value="1"/>
</dbReference>